<keyword evidence="4" id="KW-0862">Zinc</keyword>
<dbReference type="SMART" id="SM00355">
    <property type="entry name" value="ZnF_C2H2"/>
    <property type="match status" value="6"/>
</dbReference>
<dbReference type="Gene3D" id="3.30.160.60">
    <property type="entry name" value="Classic Zinc Finger"/>
    <property type="match status" value="2"/>
</dbReference>
<dbReference type="InterPro" id="IPR036236">
    <property type="entry name" value="Znf_C2H2_sf"/>
</dbReference>
<dbReference type="SUPFAM" id="SSF57667">
    <property type="entry name" value="beta-beta-alpha zinc fingers"/>
    <property type="match status" value="1"/>
</dbReference>
<evidence type="ECO:0000259" key="7">
    <source>
        <dbReference type="PROSITE" id="PS50157"/>
    </source>
</evidence>
<evidence type="ECO:0000256" key="6">
    <source>
        <dbReference type="SAM" id="MobiDB-lite"/>
    </source>
</evidence>
<accession>A0AAV2QUD5</accession>
<keyword evidence="2" id="KW-0677">Repeat</keyword>
<dbReference type="InterPro" id="IPR013087">
    <property type="entry name" value="Znf_C2H2_type"/>
</dbReference>
<feature type="non-terminal residue" evidence="8">
    <location>
        <position position="1"/>
    </location>
</feature>
<proteinExistence type="predicted"/>
<evidence type="ECO:0000313" key="8">
    <source>
        <dbReference type="EMBL" id="CAL4097779.1"/>
    </source>
</evidence>
<feature type="domain" description="C2H2-type" evidence="7">
    <location>
        <begin position="155"/>
        <end position="182"/>
    </location>
</feature>
<feature type="compositionally biased region" description="Polar residues" evidence="6">
    <location>
        <begin position="177"/>
        <end position="186"/>
    </location>
</feature>
<feature type="non-terminal residue" evidence="8">
    <location>
        <position position="199"/>
    </location>
</feature>
<dbReference type="EMBL" id="CAXKWB010010380">
    <property type="protein sequence ID" value="CAL4097779.1"/>
    <property type="molecule type" value="Genomic_DNA"/>
</dbReference>
<dbReference type="PANTHER" id="PTHR24379">
    <property type="entry name" value="KRAB AND ZINC FINGER DOMAIN-CONTAINING"/>
    <property type="match status" value="1"/>
</dbReference>
<evidence type="ECO:0000256" key="4">
    <source>
        <dbReference type="ARBA" id="ARBA00022833"/>
    </source>
</evidence>
<dbReference type="Proteomes" id="UP001497623">
    <property type="component" value="Unassembled WGS sequence"/>
</dbReference>
<comment type="caution">
    <text evidence="8">The sequence shown here is derived from an EMBL/GenBank/DDBJ whole genome shotgun (WGS) entry which is preliminary data.</text>
</comment>
<sequence length="199" mass="23000">KTDDTNNGSTFWHSCHLCHEEFSTRKGLANHIKRHPKIMVGKNACVYCKFSTMGSLELNDHLNTEHAFDVSNFSCESCRADCIGADMFDRHQYFCHQAGTGQCFLCAKCDKVYYDPEIFAYHQQQIKHCKICNIKFCMSTAQFREHKEKHILHMYKCSDCNASYVTKGALTKHMESHNSTGDMTQENEFEDRKLLNTNT</sequence>
<name>A0AAV2QUD5_MEGNR</name>
<feature type="region of interest" description="Disordered" evidence="6">
    <location>
        <begin position="175"/>
        <end position="199"/>
    </location>
</feature>
<evidence type="ECO:0000256" key="5">
    <source>
        <dbReference type="PROSITE-ProRule" id="PRU00042"/>
    </source>
</evidence>
<evidence type="ECO:0000256" key="3">
    <source>
        <dbReference type="ARBA" id="ARBA00022771"/>
    </source>
</evidence>
<evidence type="ECO:0000256" key="1">
    <source>
        <dbReference type="ARBA" id="ARBA00022723"/>
    </source>
</evidence>
<protein>
    <recommendedName>
        <fullName evidence="7">C2H2-type domain-containing protein</fullName>
    </recommendedName>
</protein>
<reference evidence="8 9" key="1">
    <citation type="submission" date="2024-05" db="EMBL/GenBank/DDBJ databases">
        <authorList>
            <person name="Wallberg A."/>
        </authorList>
    </citation>
    <scope>NUCLEOTIDE SEQUENCE [LARGE SCALE GENOMIC DNA]</scope>
</reference>
<dbReference type="PROSITE" id="PS50157">
    <property type="entry name" value="ZINC_FINGER_C2H2_2"/>
    <property type="match status" value="2"/>
</dbReference>
<feature type="compositionally biased region" description="Basic and acidic residues" evidence="6">
    <location>
        <begin position="190"/>
        <end position="199"/>
    </location>
</feature>
<organism evidence="8 9">
    <name type="scientific">Meganyctiphanes norvegica</name>
    <name type="common">Northern krill</name>
    <name type="synonym">Thysanopoda norvegica</name>
    <dbReference type="NCBI Taxonomy" id="48144"/>
    <lineage>
        <taxon>Eukaryota</taxon>
        <taxon>Metazoa</taxon>
        <taxon>Ecdysozoa</taxon>
        <taxon>Arthropoda</taxon>
        <taxon>Crustacea</taxon>
        <taxon>Multicrustacea</taxon>
        <taxon>Malacostraca</taxon>
        <taxon>Eumalacostraca</taxon>
        <taxon>Eucarida</taxon>
        <taxon>Euphausiacea</taxon>
        <taxon>Euphausiidae</taxon>
        <taxon>Meganyctiphanes</taxon>
    </lineage>
</organism>
<feature type="domain" description="C2H2-type" evidence="7">
    <location>
        <begin position="13"/>
        <end position="35"/>
    </location>
</feature>
<keyword evidence="3 5" id="KW-0863">Zinc-finger</keyword>
<evidence type="ECO:0000256" key="2">
    <source>
        <dbReference type="ARBA" id="ARBA00022737"/>
    </source>
</evidence>
<dbReference type="Pfam" id="PF00096">
    <property type="entry name" value="zf-C2H2"/>
    <property type="match status" value="2"/>
</dbReference>
<dbReference type="PROSITE" id="PS00028">
    <property type="entry name" value="ZINC_FINGER_C2H2_1"/>
    <property type="match status" value="3"/>
</dbReference>
<dbReference type="AlphaFoldDB" id="A0AAV2QUD5"/>
<evidence type="ECO:0000313" key="9">
    <source>
        <dbReference type="Proteomes" id="UP001497623"/>
    </source>
</evidence>
<keyword evidence="1" id="KW-0479">Metal-binding</keyword>
<dbReference type="PANTHER" id="PTHR24379:SF121">
    <property type="entry name" value="C2H2-TYPE DOMAIN-CONTAINING PROTEIN"/>
    <property type="match status" value="1"/>
</dbReference>
<keyword evidence="9" id="KW-1185">Reference proteome</keyword>
<gene>
    <name evidence="8" type="ORF">MNOR_LOCUS16076</name>
</gene>
<dbReference type="GO" id="GO:0008270">
    <property type="term" value="F:zinc ion binding"/>
    <property type="evidence" value="ECO:0007669"/>
    <property type="project" value="UniProtKB-KW"/>
</dbReference>